<reference evidence="6" key="1">
    <citation type="submission" date="2019-06" db="EMBL/GenBank/DDBJ databases">
        <authorList>
            <person name="Zheng W."/>
        </authorList>
    </citation>
    <scope>NUCLEOTIDE SEQUENCE</scope>
    <source>
        <strain evidence="6">QDHG01</strain>
    </source>
</reference>
<dbReference type="GO" id="GO:0061630">
    <property type="term" value="F:ubiquitin protein ligase activity"/>
    <property type="evidence" value="ECO:0007669"/>
    <property type="project" value="TreeGrafter"/>
</dbReference>
<dbReference type="AlphaFoldDB" id="A0A8J8T775"/>
<dbReference type="Gene3D" id="3.30.40.10">
    <property type="entry name" value="Zinc/RING finger domain, C3HC4 (zinc finger)"/>
    <property type="match status" value="1"/>
</dbReference>
<evidence type="ECO:0000313" key="6">
    <source>
        <dbReference type="EMBL" id="TNV84992.1"/>
    </source>
</evidence>
<dbReference type="InterPro" id="IPR001841">
    <property type="entry name" value="Znf_RING"/>
</dbReference>
<dbReference type="InterPro" id="IPR013083">
    <property type="entry name" value="Znf_RING/FYVE/PHD"/>
</dbReference>
<keyword evidence="2 4" id="KW-0863">Zinc-finger</keyword>
<dbReference type="PANTHER" id="PTHR23327:SF42">
    <property type="entry name" value="LON PEPTIDASE N-TERMINAL DOMAIN AND RING FINGER PROTEIN C14F5.10C"/>
    <property type="match status" value="1"/>
</dbReference>
<sequence>MNTSSIEDQLLCSVCLELFYQPVTTNCGHTFCKQCLIDSKPSAPFAARLFQLPHIIFRSIQPFNQSQSRDTLSNTESVPKQCKFYSIQRGSRVIL</sequence>
<evidence type="ECO:0000256" key="4">
    <source>
        <dbReference type="PROSITE-ProRule" id="PRU00175"/>
    </source>
</evidence>
<evidence type="ECO:0000256" key="3">
    <source>
        <dbReference type="ARBA" id="ARBA00022833"/>
    </source>
</evidence>
<evidence type="ECO:0000259" key="5">
    <source>
        <dbReference type="PROSITE" id="PS50089"/>
    </source>
</evidence>
<keyword evidence="3" id="KW-0862">Zinc</keyword>
<accession>A0A8J8T775</accession>
<dbReference type="Pfam" id="PF13445">
    <property type="entry name" value="zf-RING_UBOX"/>
    <property type="match status" value="1"/>
</dbReference>
<organism evidence="6 7">
    <name type="scientific">Halteria grandinella</name>
    <dbReference type="NCBI Taxonomy" id="5974"/>
    <lineage>
        <taxon>Eukaryota</taxon>
        <taxon>Sar</taxon>
        <taxon>Alveolata</taxon>
        <taxon>Ciliophora</taxon>
        <taxon>Intramacronucleata</taxon>
        <taxon>Spirotrichea</taxon>
        <taxon>Stichotrichia</taxon>
        <taxon>Sporadotrichida</taxon>
        <taxon>Halteriidae</taxon>
        <taxon>Halteria</taxon>
    </lineage>
</organism>
<proteinExistence type="predicted"/>
<gene>
    <name evidence="6" type="ORF">FGO68_gene7202</name>
</gene>
<dbReference type="InterPro" id="IPR017907">
    <property type="entry name" value="Znf_RING_CS"/>
</dbReference>
<dbReference type="OrthoDB" id="305238at2759"/>
<dbReference type="GO" id="GO:0008270">
    <property type="term" value="F:zinc ion binding"/>
    <property type="evidence" value="ECO:0007669"/>
    <property type="project" value="UniProtKB-KW"/>
</dbReference>
<evidence type="ECO:0000313" key="7">
    <source>
        <dbReference type="Proteomes" id="UP000785679"/>
    </source>
</evidence>
<dbReference type="SUPFAM" id="SSF57850">
    <property type="entry name" value="RING/U-box"/>
    <property type="match status" value="1"/>
</dbReference>
<dbReference type="PROSITE" id="PS50089">
    <property type="entry name" value="ZF_RING_2"/>
    <property type="match status" value="1"/>
</dbReference>
<feature type="domain" description="RING-type" evidence="5">
    <location>
        <begin position="12"/>
        <end position="36"/>
    </location>
</feature>
<keyword evidence="7" id="KW-1185">Reference proteome</keyword>
<dbReference type="SMART" id="SM00184">
    <property type="entry name" value="RING"/>
    <property type="match status" value="1"/>
</dbReference>
<dbReference type="PROSITE" id="PS00518">
    <property type="entry name" value="ZF_RING_1"/>
    <property type="match status" value="1"/>
</dbReference>
<name>A0A8J8T775_HALGN</name>
<protein>
    <recommendedName>
        <fullName evidence="5">RING-type domain-containing protein</fullName>
    </recommendedName>
</protein>
<dbReference type="EMBL" id="RRYP01002246">
    <property type="protein sequence ID" value="TNV84992.1"/>
    <property type="molecule type" value="Genomic_DNA"/>
</dbReference>
<evidence type="ECO:0000256" key="1">
    <source>
        <dbReference type="ARBA" id="ARBA00022723"/>
    </source>
</evidence>
<keyword evidence="1" id="KW-0479">Metal-binding</keyword>
<dbReference type="PANTHER" id="PTHR23327">
    <property type="entry name" value="RING FINGER PROTEIN 127"/>
    <property type="match status" value="1"/>
</dbReference>
<comment type="caution">
    <text evidence="6">The sequence shown here is derived from an EMBL/GenBank/DDBJ whole genome shotgun (WGS) entry which is preliminary data.</text>
</comment>
<dbReference type="Proteomes" id="UP000785679">
    <property type="component" value="Unassembled WGS sequence"/>
</dbReference>
<evidence type="ECO:0000256" key="2">
    <source>
        <dbReference type="ARBA" id="ARBA00022771"/>
    </source>
</evidence>
<dbReference type="InterPro" id="IPR027370">
    <property type="entry name" value="Znf-RING_euk"/>
</dbReference>